<evidence type="ECO:0000313" key="3">
    <source>
        <dbReference type="EMBL" id="KAJ3691340.1"/>
    </source>
</evidence>
<evidence type="ECO:0000313" key="4">
    <source>
        <dbReference type="Proteomes" id="UP001210211"/>
    </source>
</evidence>
<keyword evidence="2" id="KW-1133">Transmembrane helix</keyword>
<dbReference type="Pfam" id="PF03140">
    <property type="entry name" value="DUF247"/>
    <property type="match status" value="1"/>
</dbReference>
<name>A0AAD5ZDG3_9POAL</name>
<keyword evidence="2" id="KW-0812">Transmembrane</keyword>
<dbReference type="Proteomes" id="UP001210211">
    <property type="component" value="Unassembled WGS sequence"/>
</dbReference>
<accession>A0AAD5ZDG3</accession>
<comment type="caution">
    <text evidence="3">The sequence shown here is derived from an EMBL/GenBank/DDBJ whole genome shotgun (WGS) entry which is preliminary data.</text>
</comment>
<proteinExistence type="predicted"/>
<gene>
    <name evidence="3" type="ORF">LUZ61_020504</name>
</gene>
<keyword evidence="2" id="KW-0472">Membrane</keyword>
<evidence type="ECO:0000256" key="2">
    <source>
        <dbReference type="SAM" id="Phobius"/>
    </source>
</evidence>
<dbReference type="PANTHER" id="PTHR31170">
    <property type="entry name" value="BNAC04G53230D PROTEIN"/>
    <property type="match status" value="1"/>
</dbReference>
<sequence length="466" mass="53964">MASAPLDLERGGSSSDRKETEISSGAGRARELAIVSSVDGKSRDVKETSFPRVVAIGPYHRACEGLYFSEKYKLRILRWMNQVFHLDEKEFHMQMTEKIDNIKGNYKLGSENVSNAKFSDWLLLDSCFIFFTLKVLGCHLNDDVDEAINGFQIQGDLARLKDETSFLSSNIFYHREEIRLHLIMHDNQIPFSVIYDLLETYPVLKEFIEEKSIEDLALLVFSELYPMQNTDLNQSTKPEFLHLLHLFHWSRVPTKMKYEITKRKSQLKAPYVSSATDLQHSGITFKRKNSGSFIDITFVEGCFKMMGYINIPVIHINEYNGIIFRNLFAFEQNETKAGGCFTAYSTWLAHLLQSEEDVKLFRKNRIVPSTPTPDYEVVQFFHDLKKERIKNSTDITKEIPELYDLFKKVRDHNEGTVNQCYGEFKLRYCSNFWVTLGIMLFGVVTLVQTTYTVLSYYATLKGNNKN</sequence>
<dbReference type="EMBL" id="JAMRDG010000002">
    <property type="protein sequence ID" value="KAJ3691340.1"/>
    <property type="molecule type" value="Genomic_DNA"/>
</dbReference>
<keyword evidence="4" id="KW-1185">Reference proteome</keyword>
<evidence type="ECO:0000256" key="1">
    <source>
        <dbReference type="SAM" id="MobiDB-lite"/>
    </source>
</evidence>
<dbReference type="InterPro" id="IPR004158">
    <property type="entry name" value="DUF247_pln"/>
</dbReference>
<dbReference type="AlphaFoldDB" id="A0AAD5ZDG3"/>
<reference evidence="3 4" key="1">
    <citation type="journal article" date="2022" name="Cell">
        <title>Repeat-based holocentromeres influence genome architecture and karyotype evolution.</title>
        <authorList>
            <person name="Hofstatter P.G."/>
            <person name="Thangavel G."/>
            <person name="Lux T."/>
            <person name="Neumann P."/>
            <person name="Vondrak T."/>
            <person name="Novak P."/>
            <person name="Zhang M."/>
            <person name="Costa L."/>
            <person name="Castellani M."/>
            <person name="Scott A."/>
            <person name="Toegelov H."/>
            <person name="Fuchs J."/>
            <person name="Mata-Sucre Y."/>
            <person name="Dias Y."/>
            <person name="Vanzela A.L.L."/>
            <person name="Huettel B."/>
            <person name="Almeida C.C.S."/>
            <person name="Simkova H."/>
            <person name="Souza G."/>
            <person name="Pedrosa-Harand A."/>
            <person name="Macas J."/>
            <person name="Mayer K.F.X."/>
            <person name="Houben A."/>
            <person name="Marques A."/>
        </authorList>
    </citation>
    <scope>NUCLEOTIDE SEQUENCE [LARGE SCALE GENOMIC DNA]</scope>
    <source>
        <strain evidence="3">RhyTen1mFocal</strain>
    </source>
</reference>
<feature type="compositionally biased region" description="Basic and acidic residues" evidence="1">
    <location>
        <begin position="7"/>
        <end position="21"/>
    </location>
</feature>
<feature type="transmembrane region" description="Helical" evidence="2">
    <location>
        <begin position="432"/>
        <end position="458"/>
    </location>
</feature>
<organism evidence="3 4">
    <name type="scientific">Rhynchospora tenuis</name>
    <dbReference type="NCBI Taxonomy" id="198213"/>
    <lineage>
        <taxon>Eukaryota</taxon>
        <taxon>Viridiplantae</taxon>
        <taxon>Streptophyta</taxon>
        <taxon>Embryophyta</taxon>
        <taxon>Tracheophyta</taxon>
        <taxon>Spermatophyta</taxon>
        <taxon>Magnoliopsida</taxon>
        <taxon>Liliopsida</taxon>
        <taxon>Poales</taxon>
        <taxon>Cyperaceae</taxon>
        <taxon>Cyperoideae</taxon>
        <taxon>Rhynchosporeae</taxon>
        <taxon>Rhynchospora</taxon>
    </lineage>
</organism>
<dbReference type="PANTHER" id="PTHR31170:SF25">
    <property type="entry name" value="BNAA09G04570D PROTEIN"/>
    <property type="match status" value="1"/>
</dbReference>
<protein>
    <submittedName>
        <fullName evidence="3">Uncharacterized protein</fullName>
    </submittedName>
</protein>
<feature type="region of interest" description="Disordered" evidence="1">
    <location>
        <begin position="1"/>
        <end position="26"/>
    </location>
</feature>